<dbReference type="GO" id="GO:0005992">
    <property type="term" value="P:trehalose biosynthetic process"/>
    <property type="evidence" value="ECO:0007669"/>
    <property type="project" value="InterPro"/>
</dbReference>
<dbReference type="Gene3D" id="3.40.50.2000">
    <property type="entry name" value="Glycogen Phosphorylase B"/>
    <property type="match status" value="2"/>
</dbReference>
<dbReference type="SUPFAM" id="SSF53756">
    <property type="entry name" value="UDP-Glycosyltransferase/glycogen phosphorylase"/>
    <property type="match status" value="1"/>
</dbReference>
<reference evidence="2" key="1">
    <citation type="journal article" date="2017" name="Nat. Microbiol.">
        <title>Global analysis of biosynthetic gene clusters reveals vast potential of secondary metabolite production in Penicillium species.</title>
        <authorList>
            <person name="Nielsen J.C."/>
            <person name="Grijseels S."/>
            <person name="Prigent S."/>
            <person name="Ji B."/>
            <person name="Dainat J."/>
            <person name="Nielsen K.F."/>
            <person name="Frisvad J.C."/>
            <person name="Workman M."/>
            <person name="Nielsen J."/>
        </authorList>
    </citation>
    <scope>NUCLEOTIDE SEQUENCE [LARGE SCALE GENOMIC DNA]</scope>
    <source>
        <strain evidence="2">IBT 11843</strain>
    </source>
</reference>
<name>A0A1V6P0X6_PENDC</name>
<evidence type="ECO:0000313" key="2">
    <source>
        <dbReference type="Proteomes" id="UP000191522"/>
    </source>
</evidence>
<dbReference type="Pfam" id="PF00982">
    <property type="entry name" value="Glyco_transf_20"/>
    <property type="match status" value="1"/>
</dbReference>
<comment type="caution">
    <text evidence="1">The sequence shown here is derived from an EMBL/GenBank/DDBJ whole genome shotgun (WGS) entry which is preliminary data.</text>
</comment>
<accession>A0A1V6P0X6</accession>
<gene>
    <name evidence="1" type="ORF">PENDEC_c023G01967</name>
</gene>
<dbReference type="InterPro" id="IPR001830">
    <property type="entry name" value="Glyco_trans_20"/>
</dbReference>
<dbReference type="EMBL" id="MDYL01000023">
    <property type="protein sequence ID" value="OQD70492.1"/>
    <property type="molecule type" value="Genomic_DNA"/>
</dbReference>
<organism evidence="1 2">
    <name type="scientific">Penicillium decumbens</name>
    <dbReference type="NCBI Taxonomy" id="69771"/>
    <lineage>
        <taxon>Eukaryota</taxon>
        <taxon>Fungi</taxon>
        <taxon>Dikarya</taxon>
        <taxon>Ascomycota</taxon>
        <taxon>Pezizomycotina</taxon>
        <taxon>Eurotiomycetes</taxon>
        <taxon>Eurotiomycetidae</taxon>
        <taxon>Eurotiales</taxon>
        <taxon>Aspergillaceae</taxon>
        <taxon>Penicillium</taxon>
    </lineage>
</organism>
<protein>
    <submittedName>
        <fullName evidence="1">Uncharacterized protein</fullName>
    </submittedName>
</protein>
<proteinExistence type="predicted"/>
<dbReference type="AlphaFoldDB" id="A0A1V6P0X6"/>
<sequence length="474" mass="53456">MVRDQSSSNQRLIIASNRLPLSIKKNGGNYEAIPSSGGLVAALRGLSTANYMWLGWPGMEINEKDRESVNTALAKENAGAVYLDDKLAQNHYNGFSNAILWPILHYQPGAVMDTEAWDAYRCVNETFADKISKEAADGDLIWVHDYHLFLLPSLLRERLQSQKKRCPIGFFLHTPFPVDDFWRGLPVQEDLLHGILGSDIIGFHTDEYMKNFTGACEILLGTGVENHKIQYENRTVSLGKYVVGIDYQRFTDAISDRAVQSRIQELGTLYEDKVVIIGVDRMDYTKGLPEKLEGFRVFLDEHPEWSEKVVLIQIAIPSREEVKEYKILEEEVSKLVGQIIGKHATPHSTPLLYIHRSVSFTELTALYSISDVCLLSSRRDGMNLVASEYVACQEDRHGVLVLSEFTGAAAFLKHGSLLFNPSSANSLSNALHQALIMKGEQKKKLYEELRDFVTTHTSAKWTETFIDELLRLKG</sequence>
<dbReference type="GO" id="GO:0005829">
    <property type="term" value="C:cytosol"/>
    <property type="evidence" value="ECO:0007669"/>
    <property type="project" value="TreeGrafter"/>
</dbReference>
<dbReference type="GO" id="GO:0005946">
    <property type="term" value="C:alpha,alpha-trehalose-phosphate synthase complex (UDP-forming)"/>
    <property type="evidence" value="ECO:0007669"/>
    <property type="project" value="TreeGrafter"/>
</dbReference>
<dbReference type="PANTHER" id="PTHR10788:SF75">
    <property type="entry name" value="SYNTHASE SUBUNIT OF TREHALOSE-6-PHOSPHATE SYNTHASE_PHOSPHATASE COMPLEX (EUROFUNG)"/>
    <property type="match status" value="1"/>
</dbReference>
<dbReference type="GO" id="GO:0003825">
    <property type="term" value="F:alpha,alpha-trehalose-phosphate synthase (UDP-forming) activity"/>
    <property type="evidence" value="ECO:0007669"/>
    <property type="project" value="TreeGrafter"/>
</dbReference>
<dbReference type="Proteomes" id="UP000191522">
    <property type="component" value="Unassembled WGS sequence"/>
</dbReference>
<dbReference type="OMA" id="HTSAKWG"/>
<dbReference type="GO" id="GO:0034605">
    <property type="term" value="P:cellular response to heat"/>
    <property type="evidence" value="ECO:0007669"/>
    <property type="project" value="TreeGrafter"/>
</dbReference>
<keyword evidence="2" id="KW-1185">Reference proteome</keyword>
<dbReference type="CDD" id="cd03788">
    <property type="entry name" value="GT20_TPS"/>
    <property type="match status" value="1"/>
</dbReference>
<dbReference type="STRING" id="69771.A0A1V6P0X6"/>
<dbReference type="OrthoDB" id="755951at2759"/>
<evidence type="ECO:0000313" key="1">
    <source>
        <dbReference type="EMBL" id="OQD70492.1"/>
    </source>
</evidence>
<dbReference type="PANTHER" id="PTHR10788">
    <property type="entry name" value="TREHALOSE-6-PHOSPHATE SYNTHASE"/>
    <property type="match status" value="1"/>
</dbReference>
<dbReference type="GO" id="GO:0004805">
    <property type="term" value="F:trehalose-phosphatase activity"/>
    <property type="evidence" value="ECO:0007669"/>
    <property type="project" value="TreeGrafter"/>
</dbReference>